<dbReference type="Gene3D" id="1.10.1410.20">
    <property type="entry name" value="2'-5'-oligoadenylate synthetase 1, domain 2"/>
    <property type="match status" value="1"/>
</dbReference>
<dbReference type="SUPFAM" id="SSF81301">
    <property type="entry name" value="Nucleotidyltransferase"/>
    <property type="match status" value="1"/>
</dbReference>
<dbReference type="Pfam" id="PF10421">
    <property type="entry name" value="OAS1_C"/>
    <property type="match status" value="1"/>
</dbReference>
<gene>
    <name evidence="4" type="ORF">BaRGS_00030387</name>
</gene>
<evidence type="ECO:0000256" key="1">
    <source>
        <dbReference type="ARBA" id="ARBA00009526"/>
    </source>
</evidence>
<reference evidence="4 5" key="1">
    <citation type="journal article" date="2023" name="Sci. Data">
        <title>Genome assembly of the Korean intertidal mud-creeper Batillaria attramentaria.</title>
        <authorList>
            <person name="Patra A.K."/>
            <person name="Ho P.T."/>
            <person name="Jun S."/>
            <person name="Lee S.J."/>
            <person name="Kim Y."/>
            <person name="Won Y.J."/>
        </authorList>
    </citation>
    <scope>NUCLEOTIDE SEQUENCE [LARGE SCALE GENOMIC DNA]</scope>
    <source>
        <strain evidence="4">Wonlab-2016</strain>
    </source>
</reference>
<evidence type="ECO:0000313" key="4">
    <source>
        <dbReference type="EMBL" id="KAK7478383.1"/>
    </source>
</evidence>
<dbReference type="InterPro" id="IPR002934">
    <property type="entry name" value="Polymerase_NTP_transf_dom"/>
</dbReference>
<name>A0ABD0JTZ2_9CAEN</name>
<evidence type="ECO:0000313" key="5">
    <source>
        <dbReference type="Proteomes" id="UP001519460"/>
    </source>
</evidence>
<dbReference type="InterPro" id="IPR018952">
    <property type="entry name" value="2-5-oligoAdlate_synth_1_dom2/C"/>
</dbReference>
<dbReference type="Pfam" id="PF01909">
    <property type="entry name" value="NTP_transf_2"/>
    <property type="match status" value="1"/>
</dbReference>
<proteinExistence type="inferred from homology"/>
<evidence type="ECO:0000259" key="3">
    <source>
        <dbReference type="Pfam" id="PF10421"/>
    </source>
</evidence>
<evidence type="ECO:0000259" key="2">
    <source>
        <dbReference type="Pfam" id="PF01909"/>
    </source>
</evidence>
<organism evidence="4 5">
    <name type="scientific">Batillaria attramentaria</name>
    <dbReference type="NCBI Taxonomy" id="370345"/>
    <lineage>
        <taxon>Eukaryota</taxon>
        <taxon>Metazoa</taxon>
        <taxon>Spiralia</taxon>
        <taxon>Lophotrochozoa</taxon>
        <taxon>Mollusca</taxon>
        <taxon>Gastropoda</taxon>
        <taxon>Caenogastropoda</taxon>
        <taxon>Sorbeoconcha</taxon>
        <taxon>Cerithioidea</taxon>
        <taxon>Batillariidae</taxon>
        <taxon>Batillaria</taxon>
    </lineage>
</organism>
<feature type="domain" description="Polymerase nucleotidyl transferase" evidence="2">
    <location>
        <begin position="19"/>
        <end position="64"/>
    </location>
</feature>
<protein>
    <recommendedName>
        <fullName evidence="6">Polymerase nucleotidyl transferase domain-containing protein</fullName>
    </recommendedName>
</protein>
<feature type="domain" description="2'-5'-oligoadenylate synthetase 1" evidence="3">
    <location>
        <begin position="128"/>
        <end position="273"/>
    </location>
</feature>
<dbReference type="AlphaFoldDB" id="A0ABD0JTZ2"/>
<evidence type="ECO:0008006" key="6">
    <source>
        <dbReference type="Google" id="ProtNLM"/>
    </source>
</evidence>
<dbReference type="PANTHER" id="PTHR11258">
    <property type="entry name" value="2-5 OLIGOADENYLATE SYNTHETASE"/>
    <property type="match status" value="1"/>
</dbReference>
<comment type="similarity">
    <text evidence="1">Belongs to the 2-5A synthase family.</text>
</comment>
<dbReference type="SUPFAM" id="SSF81631">
    <property type="entry name" value="PAP/OAS1 substrate-binding domain"/>
    <property type="match status" value="1"/>
</dbReference>
<dbReference type="Gene3D" id="3.30.460.10">
    <property type="entry name" value="Beta Polymerase, domain 2"/>
    <property type="match status" value="1"/>
</dbReference>
<keyword evidence="5" id="KW-1185">Reference proteome</keyword>
<comment type="caution">
    <text evidence="4">The sequence shown here is derived from an EMBL/GenBank/DDBJ whole genome shotgun (WGS) entry which is preliminary data.</text>
</comment>
<dbReference type="PROSITE" id="PS50152">
    <property type="entry name" value="25A_SYNTH_3"/>
    <property type="match status" value="1"/>
</dbReference>
<dbReference type="Proteomes" id="UP001519460">
    <property type="component" value="Unassembled WGS sequence"/>
</dbReference>
<dbReference type="InterPro" id="IPR043519">
    <property type="entry name" value="NT_sf"/>
</dbReference>
<dbReference type="InterPro" id="IPR006116">
    <property type="entry name" value="NT_2-5OAS_ClassI-CCAase"/>
</dbReference>
<sequence length="277" mass="31488">MRNGRDCAGFRFRSNVDKLVRCLQQISEDGYNVKEVVKGGSLGKGTATPDSDIDLVVYLNGLRSIQDLEDARPDLKRLIKSAIKHSTFSHQIEWKKGTTFAVKCRMNGTGVDILPAFDVLGELGTPAAVYKSMKRYPGGPDEAADQYSASLTKLQRNFVRKTDSTVKGATRMLKEWSKENDVDISSYCLELVAIYVDSRNPDLSQEDLFRKCMGRLANCHALCIAFDEYYDSDRYTRYMDAPYILDPANPYKDTLEHADWKEVSRDANAYFREDNYY</sequence>
<dbReference type="CDD" id="cd05400">
    <property type="entry name" value="NT_2-5OAS_ClassI-CCAase"/>
    <property type="match status" value="1"/>
</dbReference>
<dbReference type="PANTHER" id="PTHR11258:SF11">
    <property type="entry name" value="C2H2-TYPE DOMAIN-CONTAINING PROTEIN"/>
    <property type="match status" value="1"/>
</dbReference>
<dbReference type="EMBL" id="JACVVK020000327">
    <property type="protein sequence ID" value="KAK7478383.1"/>
    <property type="molecule type" value="Genomic_DNA"/>
</dbReference>
<accession>A0ABD0JTZ2</accession>